<evidence type="ECO:0000313" key="2">
    <source>
        <dbReference type="Proteomes" id="UP000499080"/>
    </source>
</evidence>
<accession>A0A4Y2P887</accession>
<comment type="caution">
    <text evidence="1">The sequence shown here is derived from an EMBL/GenBank/DDBJ whole genome shotgun (WGS) entry which is preliminary data.</text>
</comment>
<dbReference type="Proteomes" id="UP000499080">
    <property type="component" value="Unassembled WGS sequence"/>
</dbReference>
<evidence type="ECO:0000313" key="1">
    <source>
        <dbReference type="EMBL" id="GBN46226.1"/>
    </source>
</evidence>
<dbReference type="EMBL" id="BGPR01010452">
    <property type="protein sequence ID" value="GBN46226.1"/>
    <property type="molecule type" value="Genomic_DNA"/>
</dbReference>
<reference evidence="1 2" key="1">
    <citation type="journal article" date="2019" name="Sci. Rep.">
        <title>Orb-weaving spider Araneus ventricosus genome elucidates the spidroin gene catalogue.</title>
        <authorList>
            <person name="Kono N."/>
            <person name="Nakamura H."/>
            <person name="Ohtoshi R."/>
            <person name="Moran D.A.P."/>
            <person name="Shinohara A."/>
            <person name="Yoshida Y."/>
            <person name="Fujiwara M."/>
            <person name="Mori M."/>
            <person name="Tomita M."/>
            <person name="Arakawa K."/>
        </authorList>
    </citation>
    <scope>NUCLEOTIDE SEQUENCE [LARGE SCALE GENOMIC DNA]</scope>
</reference>
<proteinExistence type="predicted"/>
<name>A0A4Y2P887_ARAVE</name>
<keyword evidence="2" id="KW-1185">Reference proteome</keyword>
<protein>
    <submittedName>
        <fullName evidence="1">Uncharacterized protein</fullName>
    </submittedName>
</protein>
<sequence length="82" mass="9368">MVPRNCDFVSSICNQELFWDSVFANGSHTEVEKVASDAKAVAEEIFMPTNLMSNTLRPKVISKKVFPPDGFKVRCLFPQMRW</sequence>
<gene>
    <name evidence="1" type="ORF">AVEN_140357_1</name>
</gene>
<dbReference type="AlphaFoldDB" id="A0A4Y2P887"/>
<organism evidence="1 2">
    <name type="scientific">Araneus ventricosus</name>
    <name type="common">Orbweaver spider</name>
    <name type="synonym">Epeira ventricosa</name>
    <dbReference type="NCBI Taxonomy" id="182803"/>
    <lineage>
        <taxon>Eukaryota</taxon>
        <taxon>Metazoa</taxon>
        <taxon>Ecdysozoa</taxon>
        <taxon>Arthropoda</taxon>
        <taxon>Chelicerata</taxon>
        <taxon>Arachnida</taxon>
        <taxon>Araneae</taxon>
        <taxon>Araneomorphae</taxon>
        <taxon>Entelegynae</taxon>
        <taxon>Araneoidea</taxon>
        <taxon>Araneidae</taxon>
        <taxon>Araneus</taxon>
    </lineage>
</organism>